<feature type="domain" description="ARC105/Med15 mediator subunit C-terminal" evidence="3">
    <location>
        <begin position="483"/>
        <end position="567"/>
    </location>
</feature>
<keyword evidence="5" id="KW-1185">Reference proteome</keyword>
<organism evidence="4">
    <name type="scientific">Strongyloides ratti</name>
    <name type="common">Parasitic roundworm</name>
    <dbReference type="NCBI Taxonomy" id="34506"/>
    <lineage>
        <taxon>Eukaryota</taxon>
        <taxon>Metazoa</taxon>
        <taxon>Ecdysozoa</taxon>
        <taxon>Nematoda</taxon>
        <taxon>Chromadorea</taxon>
        <taxon>Rhabditida</taxon>
        <taxon>Tylenchina</taxon>
        <taxon>Panagrolaimomorpha</taxon>
        <taxon>Strongyloidoidea</taxon>
        <taxon>Strongyloididae</taxon>
        <taxon>Strongyloides</taxon>
    </lineage>
</organism>
<dbReference type="GeneID" id="36374526"/>
<feature type="compositionally biased region" description="Low complexity" evidence="2">
    <location>
        <begin position="38"/>
        <end position="61"/>
    </location>
</feature>
<protein>
    <submittedName>
        <fullName evidence="6">Mediator complex subunit 15</fullName>
    </submittedName>
</protein>
<dbReference type="Pfam" id="PF21539">
    <property type="entry name" value="Med15_C"/>
    <property type="match status" value="1"/>
</dbReference>
<feature type="compositionally biased region" description="Polar residues" evidence="2">
    <location>
        <begin position="7"/>
        <end position="27"/>
    </location>
</feature>
<feature type="compositionally biased region" description="Polar residues" evidence="2">
    <location>
        <begin position="78"/>
        <end position="90"/>
    </location>
</feature>
<evidence type="ECO:0000256" key="1">
    <source>
        <dbReference type="SAM" id="Coils"/>
    </source>
</evidence>
<reference evidence="4 5" key="1">
    <citation type="submission" date="2014-09" db="EMBL/GenBank/DDBJ databases">
        <authorList>
            <person name="Martin A.A."/>
        </authorList>
    </citation>
    <scope>NUCLEOTIDE SEQUENCE</scope>
    <source>
        <strain evidence="5">ED321</strain>
        <strain evidence="4">ED321 Heterogonic</strain>
    </source>
</reference>
<evidence type="ECO:0000313" key="6">
    <source>
        <dbReference type="WBParaSite" id="SRAE_1000043500.1"/>
    </source>
</evidence>
<dbReference type="EMBL" id="LN609528">
    <property type="protein sequence ID" value="CEF62161.1"/>
    <property type="molecule type" value="Genomic_DNA"/>
</dbReference>
<dbReference type="Proteomes" id="UP000035682">
    <property type="component" value="Unplaced"/>
</dbReference>
<feature type="region of interest" description="Disordered" evidence="2">
    <location>
        <begin position="1"/>
        <end position="90"/>
    </location>
</feature>
<accession>A0A090KXM6</accession>
<gene>
    <name evidence="4 6 7" type="ORF">SRAE_1000043500</name>
</gene>
<dbReference type="InterPro" id="IPR048386">
    <property type="entry name" value="Med15_C"/>
</dbReference>
<dbReference type="STRING" id="34506.A0A090KXM6"/>
<proteinExistence type="predicted"/>
<feature type="coiled-coil region" evidence="1">
    <location>
        <begin position="297"/>
        <end position="340"/>
    </location>
</feature>
<dbReference type="CTD" id="36374526"/>
<dbReference type="AlphaFoldDB" id="A0A090KXM6"/>
<dbReference type="WBParaSite" id="SRAE_1000043500.1">
    <property type="protein sequence ID" value="SRAE_1000043500.1"/>
    <property type="gene ID" value="WBGene00257031"/>
</dbReference>
<evidence type="ECO:0000313" key="5">
    <source>
        <dbReference type="Proteomes" id="UP000035682"/>
    </source>
</evidence>
<dbReference type="WormBase" id="SRAE_1000043500">
    <property type="protein sequence ID" value="SRP02495"/>
    <property type="gene ID" value="WBGene00257031"/>
</dbReference>
<evidence type="ECO:0000256" key="2">
    <source>
        <dbReference type="SAM" id="MobiDB-lite"/>
    </source>
</evidence>
<sequence length="574" mass="66971">MNPPNPQGQMPRQVSGQGSNDGQNFLRQNVPPPVHGLPQQYYPHQYPPNHQFSAQQQQQQQHHFHQYNVGPQYGGQHLPQSQNLPPNNAYQPQSNVFQQQIPRFHDRSIGHQFPVKDDQQFQASQFRGTNFVPGMNDRNFPGGQNLHLDPNRHIAFQQQERSFDGKVMAQHFQHLHGQRIGNQRYEQMSHQYPLPPTIYYGNQKRTDIQGRPILEIKREILDNLSEEEKRKLSMAKNLQNNLNDYQQSIACPPYGTNLDDGTKNVREMSNQLESVQFPMTSQDNQFYNETTRKDHGNSEYEKAIKKLKENEQKIKLILERQQMDGKITDAKEKIEKLERIIYSEDKAPLKLITKFINVTDSKIKDEDLCKSVIDAFDSIVKSGDNYKDFQIPHYDPFQVIKERLGEPDYIKYTRPENDTNPTPYYLRNEKIEEEEVSGETFEGKEKVVEVDKISIENRLYEVTKMIDERTKLITGKDVLSEAITKDLISCPEHCREISVIINFDKICIPPLHLLIPIEYPKEICAIINPHFNERNRNTFLCKYISKVEQLLPYHSAYRDISNIAKTWINLALDT</sequence>
<name>A0A090KXM6_STRRB</name>
<evidence type="ECO:0000313" key="4">
    <source>
        <dbReference type="EMBL" id="CEF62161.1"/>
    </source>
</evidence>
<dbReference type="RefSeq" id="XP_024501363.1">
    <property type="nucleotide sequence ID" value="XM_024647268.1"/>
</dbReference>
<reference evidence="6" key="2">
    <citation type="submission" date="2020-12" db="UniProtKB">
        <authorList>
            <consortium name="WormBaseParasite"/>
        </authorList>
    </citation>
    <scope>IDENTIFICATION</scope>
</reference>
<keyword evidence="1" id="KW-0175">Coiled coil</keyword>
<evidence type="ECO:0000259" key="3">
    <source>
        <dbReference type="Pfam" id="PF21539"/>
    </source>
</evidence>
<evidence type="ECO:0000313" key="7">
    <source>
        <dbReference type="WormBase" id="SRAE_1000043500"/>
    </source>
</evidence>